<evidence type="ECO:0000313" key="2">
    <source>
        <dbReference type="EMBL" id="RRN44634.1"/>
    </source>
</evidence>
<feature type="domain" description="DUF302" evidence="1">
    <location>
        <begin position="69"/>
        <end position="129"/>
    </location>
</feature>
<dbReference type="InterPro" id="IPR035923">
    <property type="entry name" value="TT1751-like_sf"/>
</dbReference>
<dbReference type="Pfam" id="PF03625">
    <property type="entry name" value="DUF302"/>
    <property type="match status" value="1"/>
</dbReference>
<keyword evidence="3" id="KW-1185">Reference proteome</keyword>
<reference evidence="2 3" key="1">
    <citation type="submission" date="2018-11" db="EMBL/GenBank/DDBJ databases">
        <title>Genome sequencing of Lautropia sp. KCOM 2505 (= ChDC F240).</title>
        <authorList>
            <person name="Kook J.-K."/>
            <person name="Park S.-N."/>
            <person name="Lim Y.K."/>
        </authorList>
    </citation>
    <scope>NUCLEOTIDE SEQUENCE [LARGE SCALE GENOMIC DNA]</scope>
    <source>
        <strain evidence="2 3">KCOM 2505</strain>
    </source>
</reference>
<dbReference type="Gene3D" id="3.30.310.70">
    <property type="entry name" value="TT1751-like domain"/>
    <property type="match status" value="1"/>
</dbReference>
<dbReference type="SUPFAM" id="SSF103247">
    <property type="entry name" value="TT1751-like"/>
    <property type="match status" value="1"/>
</dbReference>
<dbReference type="PANTHER" id="PTHR38342:SF2">
    <property type="entry name" value="INNER MEMBRANE OR EXPORTED"/>
    <property type="match status" value="1"/>
</dbReference>
<dbReference type="Proteomes" id="UP000270261">
    <property type="component" value="Unassembled WGS sequence"/>
</dbReference>
<dbReference type="AlphaFoldDB" id="A0A3R8LQR7"/>
<accession>A0A3R8LQR7</accession>
<dbReference type="OrthoDB" id="9799367at2"/>
<dbReference type="CDD" id="cd14797">
    <property type="entry name" value="DUF302"/>
    <property type="match status" value="1"/>
</dbReference>
<comment type="caution">
    <text evidence="2">The sequence shown here is derived from an EMBL/GenBank/DDBJ whole genome shotgun (WGS) entry which is preliminary data.</text>
</comment>
<organism evidence="2 3">
    <name type="scientific">Lautropia dentalis</name>
    <dbReference type="NCBI Taxonomy" id="2490857"/>
    <lineage>
        <taxon>Bacteria</taxon>
        <taxon>Pseudomonadati</taxon>
        <taxon>Pseudomonadota</taxon>
        <taxon>Betaproteobacteria</taxon>
        <taxon>Burkholderiales</taxon>
        <taxon>Burkholderiaceae</taxon>
        <taxon>Lautropia</taxon>
    </lineage>
</organism>
<name>A0A3R8LQR7_9BURK</name>
<protein>
    <submittedName>
        <fullName evidence="2">DUF302 domain-containing protein</fullName>
    </submittedName>
</protein>
<dbReference type="InterPro" id="IPR005180">
    <property type="entry name" value="DUF302"/>
</dbReference>
<dbReference type="EMBL" id="RRUE01000002">
    <property type="protein sequence ID" value="RRN44634.1"/>
    <property type="molecule type" value="Genomic_DNA"/>
</dbReference>
<evidence type="ECO:0000259" key="1">
    <source>
        <dbReference type="Pfam" id="PF03625"/>
    </source>
</evidence>
<dbReference type="PANTHER" id="PTHR38342">
    <property type="entry name" value="SLR5037 PROTEIN"/>
    <property type="match status" value="1"/>
</dbReference>
<evidence type="ECO:0000313" key="3">
    <source>
        <dbReference type="Proteomes" id="UP000270261"/>
    </source>
</evidence>
<sequence length="161" mass="16673">MDAAASNGVGAAQTPASDAQQAAAPADALATARQVEGLLTVKSKYSATDSVKRVQDALLAKGLTVFTVIDHQKAAQQQSLDMPAASVIVFGNPNMGTPMMVQSPTLAIDLPSKVLIWDDGKGNVYASLNTAEYLARRHHLPAEAVAPLAGAEKLVPAVLTK</sequence>
<proteinExistence type="predicted"/>
<gene>
    <name evidence="2" type="ORF">EHV23_10560</name>
</gene>